<evidence type="ECO:0000256" key="11">
    <source>
        <dbReference type="ARBA" id="ARBA00023303"/>
    </source>
</evidence>
<dbReference type="OrthoDB" id="5867527at2759"/>
<dbReference type="PANTHER" id="PTHR11893:SF38">
    <property type="entry name" value="INNEXIN INX7"/>
    <property type="match status" value="1"/>
</dbReference>
<evidence type="ECO:0000256" key="13">
    <source>
        <dbReference type="SAM" id="MobiDB-lite"/>
    </source>
</evidence>
<keyword evidence="11 12" id="KW-0407">Ion channel</keyword>
<dbReference type="AlphaFoldDB" id="A0A2J7PHB7"/>
<dbReference type="PANTHER" id="PTHR11893">
    <property type="entry name" value="INNEXIN"/>
    <property type="match status" value="1"/>
</dbReference>
<reference evidence="14 15" key="1">
    <citation type="submission" date="2017-12" db="EMBL/GenBank/DDBJ databases">
        <title>Hemimetabolous genomes reveal molecular basis of termite eusociality.</title>
        <authorList>
            <person name="Harrison M.C."/>
            <person name="Jongepier E."/>
            <person name="Robertson H.M."/>
            <person name="Arning N."/>
            <person name="Bitard-Feildel T."/>
            <person name="Chao H."/>
            <person name="Childers C.P."/>
            <person name="Dinh H."/>
            <person name="Doddapaneni H."/>
            <person name="Dugan S."/>
            <person name="Gowin J."/>
            <person name="Greiner C."/>
            <person name="Han Y."/>
            <person name="Hu H."/>
            <person name="Hughes D.S.T."/>
            <person name="Huylmans A.-K."/>
            <person name="Kemena C."/>
            <person name="Kremer L.P.M."/>
            <person name="Lee S.L."/>
            <person name="Lopez-Ezquerra A."/>
            <person name="Mallet L."/>
            <person name="Monroy-Kuhn J.M."/>
            <person name="Moser A."/>
            <person name="Murali S.C."/>
            <person name="Muzny D.M."/>
            <person name="Otani S."/>
            <person name="Piulachs M.-D."/>
            <person name="Poelchau M."/>
            <person name="Qu J."/>
            <person name="Schaub F."/>
            <person name="Wada-Katsumata A."/>
            <person name="Worley K.C."/>
            <person name="Xie Q."/>
            <person name="Ylla G."/>
            <person name="Poulsen M."/>
            <person name="Gibbs R.A."/>
            <person name="Schal C."/>
            <person name="Richards S."/>
            <person name="Belles X."/>
            <person name="Korb J."/>
            <person name="Bornberg-Bauer E."/>
        </authorList>
    </citation>
    <scope>NUCLEOTIDE SEQUENCE [LARGE SCALE GENOMIC DNA]</scope>
    <source>
        <tissue evidence="14">Whole body</tissue>
    </source>
</reference>
<keyword evidence="5 12" id="KW-0812">Transmembrane</keyword>
<comment type="function">
    <text evidence="12">Structural component of the gap junctions.</text>
</comment>
<evidence type="ECO:0000256" key="12">
    <source>
        <dbReference type="RuleBase" id="RU010713"/>
    </source>
</evidence>
<keyword evidence="3 12" id="KW-0813">Transport</keyword>
<comment type="caution">
    <text evidence="14">The sequence shown here is derived from an EMBL/GenBank/DDBJ whole genome shotgun (WGS) entry which is preliminary data.</text>
</comment>
<feature type="transmembrane region" description="Helical" evidence="12">
    <location>
        <begin position="57"/>
        <end position="80"/>
    </location>
</feature>
<gene>
    <name evidence="12" type="primary">inx</name>
    <name evidence="14" type="ORF">B7P43_G12474</name>
</gene>
<evidence type="ECO:0000256" key="8">
    <source>
        <dbReference type="ARBA" id="ARBA00022989"/>
    </source>
</evidence>
<feature type="transmembrane region" description="Helical" evidence="12">
    <location>
        <begin position="206"/>
        <end position="230"/>
    </location>
</feature>
<dbReference type="InParanoid" id="A0A2J7PHB7"/>
<evidence type="ECO:0000256" key="10">
    <source>
        <dbReference type="ARBA" id="ARBA00023136"/>
    </source>
</evidence>
<keyword evidence="6" id="KW-0303">Gap junction</keyword>
<feature type="transmembrane region" description="Helical" evidence="12">
    <location>
        <begin position="28"/>
        <end position="45"/>
    </location>
</feature>
<evidence type="ECO:0000313" key="14">
    <source>
        <dbReference type="EMBL" id="PNF15719.1"/>
    </source>
</evidence>
<feature type="transmembrane region" description="Helical" evidence="12">
    <location>
        <begin position="113"/>
        <end position="135"/>
    </location>
</feature>
<keyword evidence="8 12" id="KW-1133">Transmembrane helix</keyword>
<dbReference type="PRINTS" id="PR01262">
    <property type="entry name" value="INNEXIN"/>
</dbReference>
<dbReference type="GO" id="GO:0007602">
    <property type="term" value="P:phototransduction"/>
    <property type="evidence" value="ECO:0007669"/>
    <property type="project" value="TreeGrafter"/>
</dbReference>
<comment type="similarity">
    <text evidence="12">Belongs to the pannexin family.</text>
</comment>
<protein>
    <recommendedName>
        <fullName evidence="12">Innexin</fullName>
    </recommendedName>
</protein>
<organism evidence="14 15">
    <name type="scientific">Cryptotermes secundus</name>
    <dbReference type="NCBI Taxonomy" id="105785"/>
    <lineage>
        <taxon>Eukaryota</taxon>
        <taxon>Metazoa</taxon>
        <taxon>Ecdysozoa</taxon>
        <taxon>Arthropoda</taxon>
        <taxon>Hexapoda</taxon>
        <taxon>Insecta</taxon>
        <taxon>Pterygota</taxon>
        <taxon>Neoptera</taxon>
        <taxon>Polyneoptera</taxon>
        <taxon>Dictyoptera</taxon>
        <taxon>Blattodea</taxon>
        <taxon>Blattoidea</taxon>
        <taxon>Termitoidae</taxon>
        <taxon>Kalotermitidae</taxon>
        <taxon>Cryptotermitinae</taxon>
        <taxon>Cryptotermes</taxon>
    </lineage>
</organism>
<comment type="subcellular location">
    <subcellularLocation>
        <location evidence="1">Cell junction</location>
        <location evidence="1">Gap junction</location>
    </subcellularLocation>
    <subcellularLocation>
        <location evidence="2 12">Cell membrane</location>
        <topology evidence="2 12">Multi-pass membrane protein</topology>
    </subcellularLocation>
</comment>
<proteinExistence type="inferred from homology"/>
<accession>A0A2J7PHB7</accession>
<dbReference type="GO" id="GO:0034220">
    <property type="term" value="P:monoatomic ion transmembrane transport"/>
    <property type="evidence" value="ECO:0007669"/>
    <property type="project" value="UniProtKB-KW"/>
</dbReference>
<dbReference type="InterPro" id="IPR000990">
    <property type="entry name" value="Innexin"/>
</dbReference>
<dbReference type="GO" id="GO:0005243">
    <property type="term" value="F:gap junction channel activity"/>
    <property type="evidence" value="ECO:0007669"/>
    <property type="project" value="TreeGrafter"/>
</dbReference>
<feature type="transmembrane region" description="Helical" evidence="12">
    <location>
        <begin position="285"/>
        <end position="306"/>
    </location>
</feature>
<dbReference type="FunCoup" id="A0A2J7PHB7">
    <property type="interactions" value="9"/>
</dbReference>
<dbReference type="GO" id="GO:0005886">
    <property type="term" value="C:plasma membrane"/>
    <property type="evidence" value="ECO:0007669"/>
    <property type="project" value="UniProtKB-SubCell"/>
</dbReference>
<sequence length="405" mass="46268">MLSTFSSVVSNVHYKQRKPVTDNFVSKLYYRASFGILLVSTVLVCSRQYIGEHIRCIADVGLPINVINTYCFFMTTFTVVKHANESAFHNGVVPHLGVGPYVQNADALKRHAYYQWVPFMLFLQALMFYAPHYCWRNWEGGRMEALVMGLEHAYLSLTAKDVKLEFGVTIPSRKNARRKVILIRNTFVQRKHINESWTRDFVFSEIISAVILGVQIYITDVFLGGAFLTLGLDVLKLDDSSATSPLDLVFPKVTKCTFRKYGPSGSLQVHDALCVMALNIVNEKIYVFLWFWIAFLCVATLAALLWRLLTVILHARCLLFNRIVFGFANPQVLDLWGLVMLTKECHFSDWLFLYYLARNLDGFVFRELFLSAAVEMSDAPPESYRYASDDDDDEDEEEGGQQNAT</sequence>
<keyword evidence="4" id="KW-1003">Cell membrane</keyword>
<dbReference type="GO" id="GO:0005921">
    <property type="term" value="C:gap junction"/>
    <property type="evidence" value="ECO:0007669"/>
    <property type="project" value="UniProtKB-SubCell"/>
</dbReference>
<feature type="region of interest" description="Disordered" evidence="13">
    <location>
        <begin position="377"/>
        <end position="405"/>
    </location>
</feature>
<dbReference type="STRING" id="105785.A0A2J7PHB7"/>
<evidence type="ECO:0000256" key="3">
    <source>
        <dbReference type="ARBA" id="ARBA00022448"/>
    </source>
</evidence>
<keyword evidence="15" id="KW-1185">Reference proteome</keyword>
<evidence type="ECO:0000313" key="15">
    <source>
        <dbReference type="Proteomes" id="UP000235965"/>
    </source>
</evidence>
<evidence type="ECO:0000256" key="7">
    <source>
        <dbReference type="ARBA" id="ARBA00022949"/>
    </source>
</evidence>
<keyword evidence="7" id="KW-0965">Cell junction</keyword>
<feature type="compositionally biased region" description="Acidic residues" evidence="13">
    <location>
        <begin position="389"/>
        <end position="399"/>
    </location>
</feature>
<dbReference type="PROSITE" id="PS51013">
    <property type="entry name" value="PANNEXIN"/>
    <property type="match status" value="1"/>
</dbReference>
<dbReference type="Pfam" id="PF00876">
    <property type="entry name" value="Innexin"/>
    <property type="match status" value="1"/>
</dbReference>
<evidence type="ECO:0000256" key="6">
    <source>
        <dbReference type="ARBA" id="ARBA00022868"/>
    </source>
</evidence>
<keyword evidence="10 12" id="KW-0472">Membrane</keyword>
<evidence type="ECO:0000256" key="5">
    <source>
        <dbReference type="ARBA" id="ARBA00022692"/>
    </source>
</evidence>
<keyword evidence="9 12" id="KW-0406">Ion transport</keyword>
<evidence type="ECO:0000256" key="9">
    <source>
        <dbReference type="ARBA" id="ARBA00023065"/>
    </source>
</evidence>
<evidence type="ECO:0000256" key="4">
    <source>
        <dbReference type="ARBA" id="ARBA00022475"/>
    </source>
</evidence>
<dbReference type="EMBL" id="NEVH01025142">
    <property type="protein sequence ID" value="PNF15719.1"/>
    <property type="molecule type" value="Genomic_DNA"/>
</dbReference>
<evidence type="ECO:0000256" key="1">
    <source>
        <dbReference type="ARBA" id="ARBA00004610"/>
    </source>
</evidence>
<name>A0A2J7PHB7_9NEOP</name>
<dbReference type="Proteomes" id="UP000235965">
    <property type="component" value="Unassembled WGS sequence"/>
</dbReference>
<comment type="caution">
    <text evidence="12">Lacks conserved residue(s) required for the propagation of feature annotation.</text>
</comment>
<evidence type="ECO:0000256" key="2">
    <source>
        <dbReference type="ARBA" id="ARBA00004651"/>
    </source>
</evidence>